<evidence type="ECO:0000313" key="2">
    <source>
        <dbReference type="EMBL" id="TID24027.1"/>
    </source>
</evidence>
<feature type="compositionally biased region" description="Low complexity" evidence="1">
    <location>
        <begin position="1"/>
        <end position="16"/>
    </location>
</feature>
<evidence type="ECO:0000256" key="1">
    <source>
        <dbReference type="SAM" id="MobiDB-lite"/>
    </source>
</evidence>
<sequence length="172" mass="20067">MDQPPQQQQQQQQPDAIPVPVPVPVPIPHPIFIYLPGPHPEPAPQQQQPQPTIPPPNPSTQPAKPLFFPHRRFIPQKRRADAHLKALLAARETIRRLNWRVVDTVDADLKWYRHVRWWRAQAVVLRDRCCNGVRWTCNLCNNHKLTVYLGVWGFYEAGLFLWDWGRSFWGGV</sequence>
<keyword evidence="3" id="KW-1185">Reference proteome</keyword>
<organism evidence="2 3">
    <name type="scientific">Venturia nashicola</name>
    <dbReference type="NCBI Taxonomy" id="86259"/>
    <lineage>
        <taxon>Eukaryota</taxon>
        <taxon>Fungi</taxon>
        <taxon>Dikarya</taxon>
        <taxon>Ascomycota</taxon>
        <taxon>Pezizomycotina</taxon>
        <taxon>Dothideomycetes</taxon>
        <taxon>Pleosporomycetidae</taxon>
        <taxon>Venturiales</taxon>
        <taxon>Venturiaceae</taxon>
        <taxon>Venturia</taxon>
    </lineage>
</organism>
<accession>A0A4Z1P502</accession>
<dbReference type="AlphaFoldDB" id="A0A4Z1P502"/>
<evidence type="ECO:0000313" key="3">
    <source>
        <dbReference type="Proteomes" id="UP000298493"/>
    </source>
</evidence>
<comment type="caution">
    <text evidence="2">The sequence shown here is derived from an EMBL/GenBank/DDBJ whole genome shotgun (WGS) entry which is preliminary data.</text>
</comment>
<feature type="region of interest" description="Disordered" evidence="1">
    <location>
        <begin position="1"/>
        <end position="64"/>
    </location>
</feature>
<protein>
    <submittedName>
        <fullName evidence="2">Uncharacterized protein</fullName>
    </submittedName>
</protein>
<reference evidence="2 3" key="1">
    <citation type="submission" date="2019-04" db="EMBL/GenBank/DDBJ databases">
        <title>High contiguity whole genome sequence and gene annotation resource for two Venturia nashicola isolates.</title>
        <authorList>
            <person name="Prokchorchik M."/>
            <person name="Won K."/>
            <person name="Lee Y."/>
            <person name="Choi E.D."/>
            <person name="Segonzac C."/>
            <person name="Sohn K.H."/>
        </authorList>
    </citation>
    <scope>NUCLEOTIDE SEQUENCE [LARGE SCALE GENOMIC DNA]</scope>
    <source>
        <strain evidence="2 3">PRI2</strain>
    </source>
</reference>
<gene>
    <name evidence="2" type="ORF">E6O75_ATG02392</name>
</gene>
<dbReference type="EMBL" id="SNSC02000005">
    <property type="protein sequence ID" value="TID24027.1"/>
    <property type="molecule type" value="Genomic_DNA"/>
</dbReference>
<proteinExistence type="predicted"/>
<dbReference type="Proteomes" id="UP000298493">
    <property type="component" value="Unassembled WGS sequence"/>
</dbReference>
<feature type="compositionally biased region" description="Pro residues" evidence="1">
    <location>
        <begin position="17"/>
        <end position="29"/>
    </location>
</feature>
<name>A0A4Z1P502_9PEZI</name>